<dbReference type="GO" id="GO:0170057">
    <property type="term" value="F:RNA ligase (GTP) activity"/>
    <property type="evidence" value="ECO:0007669"/>
    <property type="project" value="UniProtKB-EC"/>
</dbReference>
<feature type="binding site" evidence="10">
    <location>
        <position position="375"/>
    </location>
    <ligand>
        <name>GMP</name>
        <dbReference type="ChEBI" id="CHEBI:58115"/>
    </ligand>
</feature>
<dbReference type="Pfam" id="PF01139">
    <property type="entry name" value="RtcB"/>
    <property type="match status" value="2"/>
</dbReference>
<evidence type="ECO:0000256" key="8">
    <source>
        <dbReference type="ARBA" id="ARBA00047746"/>
    </source>
</evidence>
<dbReference type="GO" id="GO:0005525">
    <property type="term" value="F:GTP binding"/>
    <property type="evidence" value="ECO:0007669"/>
    <property type="project" value="UniProtKB-KW"/>
</dbReference>
<dbReference type="NCBIfam" id="NF007153">
    <property type="entry name" value="PRK09588.1"/>
    <property type="match status" value="1"/>
</dbReference>
<dbReference type="GO" id="GO:0046872">
    <property type="term" value="F:metal ion binding"/>
    <property type="evidence" value="ECO:0007669"/>
    <property type="project" value="UniProtKB-KW"/>
</dbReference>
<evidence type="ECO:0000256" key="10">
    <source>
        <dbReference type="PIRSR" id="PIRSR601233-2"/>
    </source>
</evidence>
<feature type="binding site" evidence="11">
    <location>
        <position position="171"/>
    </location>
    <ligand>
        <name>Mn(2+)</name>
        <dbReference type="ChEBI" id="CHEBI:29035"/>
        <label>2</label>
    </ligand>
</feature>
<feature type="binding site" evidence="10">
    <location>
        <position position="279"/>
    </location>
    <ligand>
        <name>GMP</name>
        <dbReference type="ChEBI" id="CHEBI:58115"/>
    </ligand>
</feature>
<gene>
    <name evidence="12" type="ORF">dnm_018050</name>
</gene>
<evidence type="ECO:0000256" key="7">
    <source>
        <dbReference type="ARBA" id="ARBA00023211"/>
    </source>
</evidence>
<keyword evidence="3 11" id="KW-0479">Metal-binding</keyword>
<dbReference type="KEGG" id="dmm:dnm_018050"/>
<dbReference type="NCBIfam" id="TIGR03073">
    <property type="entry name" value="release_rtcB"/>
    <property type="match status" value="1"/>
</dbReference>
<dbReference type="AlphaFoldDB" id="A0A975BI82"/>
<dbReference type="GO" id="GO:0003972">
    <property type="term" value="F:RNA ligase (ATP) activity"/>
    <property type="evidence" value="ECO:0007669"/>
    <property type="project" value="TreeGrafter"/>
</dbReference>
<dbReference type="Proteomes" id="UP000663722">
    <property type="component" value="Chromosome"/>
</dbReference>
<dbReference type="PANTHER" id="PTHR11118:SF1">
    <property type="entry name" value="RNA-SPLICING LIGASE RTCB HOMOLOG"/>
    <property type="match status" value="1"/>
</dbReference>
<feature type="binding site" evidence="11">
    <location>
        <position position="242"/>
    </location>
    <ligand>
        <name>Mn(2+)</name>
        <dbReference type="ChEBI" id="CHEBI:29035"/>
        <label>2</label>
    </ligand>
</feature>
<evidence type="ECO:0000256" key="4">
    <source>
        <dbReference type="ARBA" id="ARBA00022741"/>
    </source>
</evidence>
<evidence type="ECO:0000313" key="12">
    <source>
        <dbReference type="EMBL" id="QTA85790.1"/>
    </source>
</evidence>
<keyword evidence="2" id="KW-0436">Ligase</keyword>
<feature type="binding site" evidence="11">
    <location>
        <position position="140"/>
    </location>
    <ligand>
        <name>Mn(2+)</name>
        <dbReference type="ChEBI" id="CHEBI:29035"/>
        <label>1</label>
    </ligand>
</feature>
<reference evidence="12" key="1">
    <citation type="journal article" date="2021" name="Microb. Physiol.">
        <title>Proteogenomic Insights into the Physiology of Marine, Sulfate-Reducing, Filamentous Desulfonema limicola and Desulfonema magnum.</title>
        <authorList>
            <person name="Schnaars V."/>
            <person name="Wohlbrand L."/>
            <person name="Scheve S."/>
            <person name="Hinrichs C."/>
            <person name="Reinhardt R."/>
            <person name="Rabus R."/>
        </authorList>
    </citation>
    <scope>NUCLEOTIDE SEQUENCE</scope>
    <source>
        <strain evidence="12">4be13</strain>
    </source>
</reference>
<evidence type="ECO:0000256" key="6">
    <source>
        <dbReference type="ARBA" id="ARBA00023134"/>
    </source>
</evidence>
<dbReference type="Gene3D" id="3.90.1860.10">
    <property type="entry name" value="tRNA-splicing ligase RtcB"/>
    <property type="match status" value="1"/>
</dbReference>
<dbReference type="InterPro" id="IPR001233">
    <property type="entry name" value="RtcB"/>
</dbReference>
<evidence type="ECO:0000256" key="2">
    <source>
        <dbReference type="ARBA" id="ARBA00022598"/>
    </source>
</evidence>
<feature type="binding site" evidence="10">
    <location>
        <begin position="139"/>
        <end position="143"/>
    </location>
    <ligand>
        <name>GMP</name>
        <dbReference type="ChEBI" id="CHEBI:58115"/>
    </ligand>
</feature>
<protein>
    <recommendedName>
        <fullName evidence="1">3'-phosphate/5'-hydroxy nucleic acid ligase</fullName>
        <ecNumber evidence="1">6.5.1.8</ecNumber>
    </recommendedName>
</protein>
<keyword evidence="4 10" id="KW-0547">Nucleotide-binding</keyword>
<dbReference type="InterPro" id="IPR036025">
    <property type="entry name" value="RtcB-like_sf"/>
</dbReference>
<comment type="cofactor">
    <cofactor evidence="11">
        <name>Mn(2+)</name>
        <dbReference type="ChEBI" id="CHEBI:29035"/>
    </cofactor>
    <text evidence="11">Binds 2 manganese ions per subunit.</text>
</comment>
<dbReference type="PANTHER" id="PTHR11118">
    <property type="entry name" value="RNA-SPLICING LIGASE RTCB HOMOLOG"/>
    <property type="match status" value="1"/>
</dbReference>
<accession>A0A975BI82</accession>
<dbReference type="GO" id="GO:0006396">
    <property type="term" value="P:RNA processing"/>
    <property type="evidence" value="ECO:0007669"/>
    <property type="project" value="InterPro"/>
</dbReference>
<keyword evidence="13" id="KW-1185">Reference proteome</keyword>
<dbReference type="GO" id="GO:0042245">
    <property type="term" value="P:RNA repair"/>
    <property type="evidence" value="ECO:0007669"/>
    <property type="project" value="UniProtKB-KW"/>
</dbReference>
<feature type="binding site" evidence="10">
    <location>
        <begin position="297"/>
        <end position="300"/>
    </location>
    <ligand>
        <name>GMP</name>
        <dbReference type="ChEBI" id="CHEBI:58115"/>
    </ligand>
</feature>
<feature type="binding site" evidence="11">
    <location>
        <position position="77"/>
    </location>
    <ligand>
        <name>Mn(2+)</name>
        <dbReference type="ChEBI" id="CHEBI:29035"/>
        <label>1</label>
    </ligand>
</feature>
<dbReference type="SUPFAM" id="SSF103365">
    <property type="entry name" value="Hypothetical protein PH1602"/>
    <property type="match status" value="1"/>
</dbReference>
<keyword evidence="6 10" id="KW-0342">GTP-binding</keyword>
<proteinExistence type="predicted"/>
<dbReference type="RefSeq" id="WP_207681696.1">
    <property type="nucleotide sequence ID" value="NZ_CP061800.1"/>
</dbReference>
<feature type="active site" description="GMP-histidine intermediate" evidence="9">
    <location>
        <position position="297"/>
    </location>
</feature>
<comment type="catalytic activity">
    <reaction evidence="8">
        <text>a 3'-end 3'-phospho-ribonucleotide-RNA + a 5'-end dephospho-ribonucleoside-RNA + GTP = a ribonucleotidyl-ribonucleotide-RNA + GMP + diphosphate</text>
        <dbReference type="Rhea" id="RHEA:68076"/>
        <dbReference type="Rhea" id="RHEA-COMP:10463"/>
        <dbReference type="Rhea" id="RHEA-COMP:13936"/>
        <dbReference type="Rhea" id="RHEA-COMP:17355"/>
        <dbReference type="ChEBI" id="CHEBI:33019"/>
        <dbReference type="ChEBI" id="CHEBI:37565"/>
        <dbReference type="ChEBI" id="CHEBI:58115"/>
        <dbReference type="ChEBI" id="CHEBI:83062"/>
        <dbReference type="ChEBI" id="CHEBI:138284"/>
        <dbReference type="ChEBI" id="CHEBI:173118"/>
        <dbReference type="EC" id="6.5.1.8"/>
    </reaction>
</comment>
<evidence type="ECO:0000256" key="3">
    <source>
        <dbReference type="ARBA" id="ARBA00022723"/>
    </source>
</evidence>
<evidence type="ECO:0000256" key="5">
    <source>
        <dbReference type="ARBA" id="ARBA00022800"/>
    </source>
</evidence>
<feature type="binding site" evidence="10">
    <location>
        <begin position="242"/>
        <end position="243"/>
    </location>
    <ligand>
        <name>GMP</name>
        <dbReference type="ChEBI" id="CHEBI:58115"/>
    </ligand>
</feature>
<evidence type="ECO:0000256" key="1">
    <source>
        <dbReference type="ARBA" id="ARBA00012726"/>
    </source>
</evidence>
<dbReference type="EMBL" id="CP061800">
    <property type="protein sequence ID" value="QTA85790.1"/>
    <property type="molecule type" value="Genomic_DNA"/>
</dbReference>
<organism evidence="12 13">
    <name type="scientific">Desulfonema magnum</name>
    <dbReference type="NCBI Taxonomy" id="45655"/>
    <lineage>
        <taxon>Bacteria</taxon>
        <taxon>Pseudomonadati</taxon>
        <taxon>Thermodesulfobacteriota</taxon>
        <taxon>Desulfobacteria</taxon>
        <taxon>Desulfobacterales</taxon>
        <taxon>Desulfococcaceae</taxon>
        <taxon>Desulfonema</taxon>
    </lineage>
</organism>
<evidence type="ECO:0000256" key="11">
    <source>
        <dbReference type="PIRSR" id="PIRSR601233-3"/>
    </source>
</evidence>
<keyword evidence="5" id="KW-0692">RNA repair</keyword>
<evidence type="ECO:0000313" key="13">
    <source>
        <dbReference type="Proteomes" id="UP000663722"/>
    </source>
</evidence>
<dbReference type="InterPro" id="IPR017510">
    <property type="entry name" value="RtcB2"/>
</dbReference>
<dbReference type="EC" id="6.5.1.8" evidence="1"/>
<sequence length="380" mass="42362">MNNSETEPLVNKDKIKVIASKDNWIEGEALKQLEKTAQLPGILKAIGLPDIHPGRGTPVGAAFVSKKIIYPHLIGNDVGCGIGLWKTNLKKRKFKRDKWIKKLSELEKPWAGDRTEWLSAHGLESSDSDHALGTIGSGNHFAELQAIEKIYDQNICDELQLDKKLLMMVIHSGSRDIGDALFRSFAEEHRAQGLQSDTNEAKDYLERHDYALKWAAASRALIAHRMSEKLGGECESVLDIFHNAISKIESHEELWLHRKGAAPSDCGCVVIPGTRGSLSYLVSPIGDQRQNAWSLPHGAGRKWNRSTTKARLKSRYNADSFLKTDLGGYVICEDKKLLFEEAPQAYKNIDTVINDMLEAGIITIVATLRPLITYKVRKSS</sequence>
<name>A0A975BI82_9BACT</name>
<evidence type="ECO:0000256" key="9">
    <source>
        <dbReference type="PIRSR" id="PIRSR601233-1"/>
    </source>
</evidence>
<keyword evidence="7 11" id="KW-0464">Manganese</keyword>